<gene>
    <name evidence="1" type="ORF">PAAG_11182</name>
</gene>
<dbReference type="Proteomes" id="UP000002059">
    <property type="component" value="Partially assembled WGS sequence"/>
</dbReference>
<reference evidence="1 2" key="1">
    <citation type="journal article" date="2011" name="PLoS Genet.">
        <title>Comparative genomic analysis of human fungal pathogens causing paracoccidioidomycosis.</title>
        <authorList>
            <person name="Desjardins C.A."/>
            <person name="Champion M.D."/>
            <person name="Holder J.W."/>
            <person name="Muszewska A."/>
            <person name="Goldberg J."/>
            <person name="Bailao A.M."/>
            <person name="Brigido M.M."/>
            <person name="Ferreira M.E."/>
            <person name="Garcia A.M."/>
            <person name="Grynberg M."/>
            <person name="Gujja S."/>
            <person name="Heiman D.I."/>
            <person name="Henn M.R."/>
            <person name="Kodira C.D."/>
            <person name="Leon-Narvaez H."/>
            <person name="Longo L.V."/>
            <person name="Ma L.J."/>
            <person name="Malavazi I."/>
            <person name="Matsuo A.L."/>
            <person name="Morais F.V."/>
            <person name="Pereira M."/>
            <person name="Rodriguez-Brito S."/>
            <person name="Sakthikumar S."/>
            <person name="Salem-Izacc S.M."/>
            <person name="Sykes S.M."/>
            <person name="Teixeira M.M."/>
            <person name="Vallejo M.C."/>
            <person name="Walter M.E."/>
            <person name="Yandava C."/>
            <person name="Young S."/>
            <person name="Zeng Q."/>
            <person name="Zucker J."/>
            <person name="Felipe M.S."/>
            <person name="Goldman G.H."/>
            <person name="Haas B.J."/>
            <person name="McEwen J.G."/>
            <person name="Nino-Vega G."/>
            <person name="Puccia R."/>
            <person name="San-Blas G."/>
            <person name="Soares C.M."/>
            <person name="Birren B.W."/>
            <person name="Cuomo C.A."/>
        </authorList>
    </citation>
    <scope>NUCLEOTIDE SEQUENCE [LARGE SCALE GENOMIC DNA]</scope>
    <source>
        <strain evidence="2">ATCC MYA-826 / Pb01</strain>
    </source>
</reference>
<organism evidence="1 2">
    <name type="scientific">Paracoccidioides lutzii (strain ATCC MYA-826 / Pb01)</name>
    <name type="common">Paracoccidioides brasiliensis</name>
    <dbReference type="NCBI Taxonomy" id="502779"/>
    <lineage>
        <taxon>Eukaryota</taxon>
        <taxon>Fungi</taxon>
        <taxon>Dikarya</taxon>
        <taxon>Ascomycota</taxon>
        <taxon>Pezizomycotina</taxon>
        <taxon>Eurotiomycetes</taxon>
        <taxon>Eurotiomycetidae</taxon>
        <taxon>Onygenales</taxon>
        <taxon>Ajellomycetaceae</taxon>
        <taxon>Paracoccidioides</taxon>
    </lineage>
</organism>
<dbReference type="EMBL" id="KN293993">
    <property type="protein sequence ID" value="KGQ02008.1"/>
    <property type="molecule type" value="Genomic_DNA"/>
</dbReference>
<dbReference type="AlphaFoldDB" id="A0A0A2V3D8"/>
<protein>
    <submittedName>
        <fullName evidence="1">Uncharacterized protein</fullName>
    </submittedName>
</protein>
<accession>A0A0A2V3D8</accession>
<dbReference type="HOGENOM" id="CLU_2758462_0_0_1"/>
<dbReference type="VEuPathDB" id="FungiDB:PAAG_11182"/>
<keyword evidence="2" id="KW-1185">Reference proteome</keyword>
<dbReference type="RefSeq" id="XP_015703484.1">
    <property type="nucleotide sequence ID" value="XM_015846877.1"/>
</dbReference>
<sequence>MQRPGKSSLSREDLNGRVLERTIKVKSSDPSFPSRGLHYWESGQKRRRKTLTACNVYGEQQDLVDHQSET</sequence>
<name>A0A0A2V3D8_PARBA</name>
<evidence type="ECO:0000313" key="1">
    <source>
        <dbReference type="EMBL" id="KGQ02008.1"/>
    </source>
</evidence>
<evidence type="ECO:0000313" key="2">
    <source>
        <dbReference type="Proteomes" id="UP000002059"/>
    </source>
</evidence>
<dbReference type="KEGG" id="pbl:PAAG_11182"/>
<proteinExistence type="predicted"/>
<dbReference type="GeneID" id="26970275"/>